<accession>A0A125W9P1</accession>
<organism evidence="2 3">
    <name type="scientific">Enterococcus faecalis TX4248</name>
    <dbReference type="NCBI Taxonomy" id="749495"/>
    <lineage>
        <taxon>Bacteria</taxon>
        <taxon>Bacillati</taxon>
        <taxon>Bacillota</taxon>
        <taxon>Bacilli</taxon>
        <taxon>Lactobacillales</taxon>
        <taxon>Enterococcaceae</taxon>
        <taxon>Enterococcus</taxon>
    </lineage>
</organism>
<feature type="transmembrane region" description="Helical" evidence="1">
    <location>
        <begin position="28"/>
        <end position="48"/>
    </location>
</feature>
<evidence type="ECO:0000313" key="3">
    <source>
        <dbReference type="Proteomes" id="UP000004846"/>
    </source>
</evidence>
<sequence length="49" mass="5615">MSSFSVKLETIKDLNTEMYLSDPSSPKISYRVIVFIVLVPFIFVIFNAN</sequence>
<dbReference type="Proteomes" id="UP000004846">
    <property type="component" value="Unassembled WGS sequence"/>
</dbReference>
<keyword evidence="1" id="KW-0472">Membrane</keyword>
<evidence type="ECO:0000313" key="2">
    <source>
        <dbReference type="EMBL" id="EFM84021.1"/>
    </source>
</evidence>
<protein>
    <submittedName>
        <fullName evidence="2">Uncharacterized protein</fullName>
    </submittedName>
</protein>
<reference evidence="2 3" key="1">
    <citation type="submission" date="2010-07" db="EMBL/GenBank/DDBJ databases">
        <authorList>
            <person name="Sid Ahmed O."/>
        </authorList>
    </citation>
    <scope>NUCLEOTIDE SEQUENCE [LARGE SCALE GENOMIC DNA]</scope>
    <source>
        <strain evidence="2 3">TX4248</strain>
    </source>
</reference>
<comment type="caution">
    <text evidence="2">The sequence shown here is derived from an EMBL/GenBank/DDBJ whole genome shotgun (WGS) entry which is preliminary data.</text>
</comment>
<dbReference type="EMBL" id="AEBR01000008">
    <property type="protein sequence ID" value="EFM84021.1"/>
    <property type="molecule type" value="Genomic_DNA"/>
</dbReference>
<name>A0A125W9P1_ENTFL</name>
<evidence type="ECO:0000256" key="1">
    <source>
        <dbReference type="SAM" id="Phobius"/>
    </source>
</evidence>
<dbReference type="AlphaFoldDB" id="A0A125W9P1"/>
<proteinExistence type="predicted"/>
<dbReference type="HOGENOM" id="CLU_3135318_0_0_9"/>
<keyword evidence="1" id="KW-0812">Transmembrane</keyword>
<keyword evidence="1" id="KW-1133">Transmembrane helix</keyword>
<gene>
    <name evidence="2" type="ORF">HMPREF9498_00366</name>
</gene>